<reference evidence="1" key="1">
    <citation type="journal article" date="2014" name="Int. J. Syst. Evol. Microbiol.">
        <title>Complete genome sequence of Corynebacterium casei LMG S-19264T (=DSM 44701T), isolated from a smear-ripened cheese.</title>
        <authorList>
            <consortium name="US DOE Joint Genome Institute (JGI-PGF)"/>
            <person name="Walter F."/>
            <person name="Albersmeier A."/>
            <person name="Kalinowski J."/>
            <person name="Ruckert C."/>
        </authorList>
    </citation>
    <scope>NUCLEOTIDE SEQUENCE</scope>
    <source>
        <strain evidence="1">JCM 4790</strain>
    </source>
</reference>
<protein>
    <submittedName>
        <fullName evidence="1">Uncharacterized protein</fullName>
    </submittedName>
</protein>
<name>A0A918P4X4_9ACTN</name>
<proteinExistence type="predicted"/>
<gene>
    <name evidence="1" type="ORF">GCM10010358_81680</name>
</gene>
<accession>A0A918P4X4</accession>
<reference evidence="1" key="2">
    <citation type="submission" date="2020-09" db="EMBL/GenBank/DDBJ databases">
        <authorList>
            <person name="Sun Q."/>
            <person name="Ohkuma M."/>
        </authorList>
    </citation>
    <scope>NUCLEOTIDE SEQUENCE</scope>
    <source>
        <strain evidence="1">JCM 4790</strain>
    </source>
</reference>
<keyword evidence="2" id="KW-1185">Reference proteome</keyword>
<dbReference type="AlphaFoldDB" id="A0A918P4X4"/>
<organism evidence="1 2">
    <name type="scientific">Streptomyces minutiscleroticus</name>
    <dbReference type="NCBI Taxonomy" id="68238"/>
    <lineage>
        <taxon>Bacteria</taxon>
        <taxon>Bacillati</taxon>
        <taxon>Actinomycetota</taxon>
        <taxon>Actinomycetes</taxon>
        <taxon>Kitasatosporales</taxon>
        <taxon>Streptomycetaceae</taxon>
        <taxon>Streptomyces</taxon>
    </lineage>
</organism>
<sequence>MLAAAISSHRRRWTRASGIGFGAAAEGWAGPGAEAWWGYKKDDEGVWHLGGKAGVSPILGGSRGFEVTVDPDKVSESVGDAADAVGDAAGAVGDGIGSLKNTVTDWF</sequence>
<evidence type="ECO:0000313" key="1">
    <source>
        <dbReference type="EMBL" id="GGY18018.1"/>
    </source>
</evidence>
<dbReference type="EMBL" id="BMVU01000123">
    <property type="protein sequence ID" value="GGY18018.1"/>
    <property type="molecule type" value="Genomic_DNA"/>
</dbReference>
<dbReference type="Proteomes" id="UP000619244">
    <property type="component" value="Unassembled WGS sequence"/>
</dbReference>
<evidence type="ECO:0000313" key="2">
    <source>
        <dbReference type="Proteomes" id="UP000619244"/>
    </source>
</evidence>
<comment type="caution">
    <text evidence="1">The sequence shown here is derived from an EMBL/GenBank/DDBJ whole genome shotgun (WGS) entry which is preliminary data.</text>
</comment>